<dbReference type="HOGENOM" id="CLU_2268704_0_0_1"/>
<name>A0A061G5F2_THECC</name>
<organism evidence="2 3">
    <name type="scientific">Theobroma cacao</name>
    <name type="common">Cacao</name>
    <name type="synonym">Cocoa</name>
    <dbReference type="NCBI Taxonomy" id="3641"/>
    <lineage>
        <taxon>Eukaryota</taxon>
        <taxon>Viridiplantae</taxon>
        <taxon>Streptophyta</taxon>
        <taxon>Embryophyta</taxon>
        <taxon>Tracheophyta</taxon>
        <taxon>Spermatophyta</taxon>
        <taxon>Magnoliopsida</taxon>
        <taxon>eudicotyledons</taxon>
        <taxon>Gunneridae</taxon>
        <taxon>Pentapetalae</taxon>
        <taxon>rosids</taxon>
        <taxon>malvids</taxon>
        <taxon>Malvales</taxon>
        <taxon>Malvaceae</taxon>
        <taxon>Byttnerioideae</taxon>
        <taxon>Theobroma</taxon>
    </lineage>
</organism>
<evidence type="ECO:0000256" key="1">
    <source>
        <dbReference type="SAM" id="Phobius"/>
    </source>
</evidence>
<dbReference type="AlphaFoldDB" id="A0A061G5F2"/>
<keyword evidence="3" id="KW-1185">Reference proteome</keyword>
<proteinExistence type="predicted"/>
<keyword evidence="1" id="KW-0472">Membrane</keyword>
<sequence length="103" mass="11515">MLGNNVICEDIIAAISSDITNPGTEGRKLTDLWISRLVISNKSINCCFLNYSVSLLPLMVLLVMLLVRFCRPWTTSWCLLPFEGVTSFFVQLFANGCSVPIRL</sequence>
<gene>
    <name evidence="2" type="ORF">TCM_016297</name>
</gene>
<protein>
    <submittedName>
        <fullName evidence="2">Uncharacterized protein</fullName>
    </submittedName>
</protein>
<dbReference type="Gramene" id="EOY24796">
    <property type="protein sequence ID" value="EOY24796"/>
    <property type="gene ID" value="TCM_016297"/>
</dbReference>
<reference evidence="2 3" key="1">
    <citation type="journal article" date="2013" name="Genome Biol.">
        <title>The genome sequence of the most widely cultivated cacao type and its use to identify candidate genes regulating pod color.</title>
        <authorList>
            <person name="Motamayor J.C."/>
            <person name="Mockaitis K."/>
            <person name="Schmutz J."/>
            <person name="Haiminen N."/>
            <person name="Iii D.L."/>
            <person name="Cornejo O."/>
            <person name="Findley S.D."/>
            <person name="Zheng P."/>
            <person name="Utro F."/>
            <person name="Royaert S."/>
            <person name="Saski C."/>
            <person name="Jenkins J."/>
            <person name="Podicheti R."/>
            <person name="Zhao M."/>
            <person name="Scheffler B.E."/>
            <person name="Stack J.C."/>
            <person name="Feltus F.A."/>
            <person name="Mustiga G.M."/>
            <person name="Amores F."/>
            <person name="Phillips W."/>
            <person name="Marelli J.P."/>
            <person name="May G.D."/>
            <person name="Shapiro H."/>
            <person name="Ma J."/>
            <person name="Bustamante C.D."/>
            <person name="Schnell R.J."/>
            <person name="Main D."/>
            <person name="Gilbert D."/>
            <person name="Parida L."/>
            <person name="Kuhn D.N."/>
        </authorList>
    </citation>
    <scope>NUCLEOTIDE SEQUENCE [LARGE SCALE GENOMIC DNA]</scope>
    <source>
        <strain evidence="3">cv. Matina 1-6</strain>
    </source>
</reference>
<dbReference type="InParanoid" id="A0A061G5F2"/>
<feature type="transmembrane region" description="Helical" evidence="1">
    <location>
        <begin position="48"/>
        <end position="67"/>
    </location>
</feature>
<evidence type="ECO:0000313" key="2">
    <source>
        <dbReference type="EMBL" id="EOY24796.1"/>
    </source>
</evidence>
<keyword evidence="1" id="KW-1133">Transmembrane helix</keyword>
<dbReference type="Proteomes" id="UP000026915">
    <property type="component" value="Chromosome 3"/>
</dbReference>
<dbReference type="EMBL" id="CM001881">
    <property type="protein sequence ID" value="EOY24796.1"/>
    <property type="molecule type" value="Genomic_DNA"/>
</dbReference>
<evidence type="ECO:0000313" key="3">
    <source>
        <dbReference type="Proteomes" id="UP000026915"/>
    </source>
</evidence>
<accession>A0A061G5F2</accession>
<keyword evidence="1" id="KW-0812">Transmembrane</keyword>